<accession>D7LG70</accession>
<reference evidence="2" key="1">
    <citation type="journal article" date="2011" name="Nat. Genet.">
        <title>The Arabidopsis lyrata genome sequence and the basis of rapid genome size change.</title>
        <authorList>
            <person name="Hu T.T."/>
            <person name="Pattyn P."/>
            <person name="Bakker E.G."/>
            <person name="Cao J."/>
            <person name="Cheng J.-F."/>
            <person name="Clark R.M."/>
            <person name="Fahlgren N."/>
            <person name="Fawcett J.A."/>
            <person name="Grimwood J."/>
            <person name="Gundlach H."/>
            <person name="Haberer G."/>
            <person name="Hollister J.D."/>
            <person name="Ossowski S."/>
            <person name="Ottilar R.P."/>
            <person name="Salamov A.A."/>
            <person name="Schneeberger K."/>
            <person name="Spannagl M."/>
            <person name="Wang X."/>
            <person name="Yang L."/>
            <person name="Nasrallah M.E."/>
            <person name="Bergelson J."/>
            <person name="Carrington J.C."/>
            <person name="Gaut B.S."/>
            <person name="Schmutz J."/>
            <person name="Mayer K.F.X."/>
            <person name="Van de Peer Y."/>
            <person name="Grigoriev I.V."/>
            <person name="Nordborg M."/>
            <person name="Weigel D."/>
            <person name="Guo Y.-L."/>
        </authorList>
    </citation>
    <scope>NUCLEOTIDE SEQUENCE [LARGE SCALE GENOMIC DNA]</scope>
    <source>
        <strain evidence="2">cv. MN47</strain>
    </source>
</reference>
<dbReference type="AlphaFoldDB" id="D7LG70"/>
<dbReference type="Proteomes" id="UP000008694">
    <property type="component" value="Unassembled WGS sequence"/>
</dbReference>
<proteinExistence type="predicted"/>
<sequence length="99" mass="11266">MSLPPYRHSVASSSSSSCTLFRREISLEIREEFFMSLPIALEDTQVSVPAKLKSNSSCRRQLLLQDLIEEICNERDGDAGSFLPSRRTLQVEIYSNRAR</sequence>
<evidence type="ECO:0000313" key="1">
    <source>
        <dbReference type="EMBL" id="EFH55319.1"/>
    </source>
</evidence>
<gene>
    <name evidence="1" type="ORF">ARALYDRAFT_668318</name>
</gene>
<keyword evidence="2" id="KW-1185">Reference proteome</keyword>
<name>D7LG70_ARALL</name>
<evidence type="ECO:0000313" key="2">
    <source>
        <dbReference type="Proteomes" id="UP000008694"/>
    </source>
</evidence>
<protein>
    <submittedName>
        <fullName evidence="1">Predicted protein</fullName>
    </submittedName>
</protein>
<organism evidence="2">
    <name type="scientific">Arabidopsis lyrata subsp. lyrata</name>
    <name type="common">Lyre-leaved rock-cress</name>
    <dbReference type="NCBI Taxonomy" id="81972"/>
    <lineage>
        <taxon>Eukaryota</taxon>
        <taxon>Viridiplantae</taxon>
        <taxon>Streptophyta</taxon>
        <taxon>Embryophyta</taxon>
        <taxon>Tracheophyta</taxon>
        <taxon>Spermatophyta</taxon>
        <taxon>Magnoliopsida</taxon>
        <taxon>eudicotyledons</taxon>
        <taxon>Gunneridae</taxon>
        <taxon>Pentapetalae</taxon>
        <taxon>rosids</taxon>
        <taxon>malvids</taxon>
        <taxon>Brassicales</taxon>
        <taxon>Brassicaceae</taxon>
        <taxon>Camelineae</taxon>
        <taxon>Arabidopsis</taxon>
    </lineage>
</organism>
<dbReference type="Gramene" id="Al_scaffold_0004_1037">
    <property type="protein sequence ID" value="Al_scaffold_0004_1037"/>
    <property type="gene ID" value="Al_scaffold_0004_1037"/>
</dbReference>
<dbReference type="HOGENOM" id="CLU_2323623_0_0_1"/>
<dbReference type="PROSITE" id="PS51257">
    <property type="entry name" value="PROKAR_LIPOPROTEIN"/>
    <property type="match status" value="1"/>
</dbReference>
<dbReference type="EMBL" id="GL348716">
    <property type="protein sequence ID" value="EFH55319.1"/>
    <property type="molecule type" value="Genomic_DNA"/>
</dbReference>